<dbReference type="Pfam" id="PF08279">
    <property type="entry name" value="HTH_11"/>
    <property type="match status" value="1"/>
</dbReference>
<dbReference type="EMBL" id="JABBNU010000003">
    <property type="protein sequence ID" value="NMM47712.1"/>
    <property type="molecule type" value="Genomic_DNA"/>
</dbReference>
<evidence type="ECO:0000313" key="3">
    <source>
        <dbReference type="EMBL" id="NMM47712.1"/>
    </source>
</evidence>
<evidence type="ECO:0000259" key="2">
    <source>
        <dbReference type="Pfam" id="PF13280"/>
    </source>
</evidence>
<dbReference type="SUPFAM" id="SSF46785">
    <property type="entry name" value="Winged helix' DNA-binding domain"/>
    <property type="match status" value="1"/>
</dbReference>
<dbReference type="Proteomes" id="UP000559010">
    <property type="component" value="Unassembled WGS sequence"/>
</dbReference>
<organism evidence="3 4">
    <name type="scientific">Marinigracilibium pacificum</name>
    <dbReference type="NCBI Taxonomy" id="2729599"/>
    <lineage>
        <taxon>Bacteria</taxon>
        <taxon>Pseudomonadati</taxon>
        <taxon>Bacteroidota</taxon>
        <taxon>Cytophagia</taxon>
        <taxon>Cytophagales</taxon>
        <taxon>Flammeovirgaceae</taxon>
        <taxon>Marinigracilibium</taxon>
    </lineage>
</organism>
<reference evidence="3 4" key="1">
    <citation type="submission" date="2020-04" db="EMBL/GenBank/DDBJ databases">
        <title>Flammeovirgaceae bacterium KN852 isolated from deep sea.</title>
        <authorList>
            <person name="Zhang D.-C."/>
        </authorList>
    </citation>
    <scope>NUCLEOTIDE SEQUENCE [LARGE SCALE GENOMIC DNA]</scope>
    <source>
        <strain evidence="3 4">KN852</strain>
    </source>
</reference>
<dbReference type="InterPro" id="IPR051534">
    <property type="entry name" value="CBASS_pafABC_assoc_protein"/>
</dbReference>
<comment type="caution">
    <text evidence="3">The sequence shown here is derived from an EMBL/GenBank/DDBJ whole genome shotgun (WGS) entry which is preliminary data.</text>
</comment>
<sequence length="250" mass="29424">MAEDKPRLVRLTSILTQLQSKRILTAKEIAERHSVSIRTVYRDIKTLIQSGIPIITEEGKGYSIMEGYKLPPIMFTEEEANALITAEHLILKNRDQSLSDQYQNAINKIKSVLRYSQKETVEILSQRIQIRNNEKNDKTSNYLIKIQSYISNYQLIEIDYLSLDNNHSNRLIEPFAIYSTNDNWILIAFCRLRNEFRSFRLDCIKNLTATQYKFEPHKFTLEEYFEECRKKYLNTPDTPLTQPKIRFGSN</sequence>
<dbReference type="RefSeq" id="WP_169678513.1">
    <property type="nucleotide sequence ID" value="NZ_JABBNU010000003.1"/>
</dbReference>
<feature type="domain" description="Helix-turn-helix type 11" evidence="1">
    <location>
        <begin position="10"/>
        <end position="62"/>
    </location>
</feature>
<dbReference type="PROSITE" id="PS52050">
    <property type="entry name" value="WYL"/>
    <property type="match status" value="1"/>
</dbReference>
<dbReference type="InterPro" id="IPR026881">
    <property type="entry name" value="WYL_dom"/>
</dbReference>
<evidence type="ECO:0000313" key="4">
    <source>
        <dbReference type="Proteomes" id="UP000559010"/>
    </source>
</evidence>
<dbReference type="InterPro" id="IPR013196">
    <property type="entry name" value="HTH_11"/>
</dbReference>
<name>A0A848J3F7_9BACT</name>
<dbReference type="PANTHER" id="PTHR34580:SF1">
    <property type="entry name" value="PROTEIN PAFC"/>
    <property type="match status" value="1"/>
</dbReference>
<gene>
    <name evidence="3" type="ORF">HH304_04820</name>
</gene>
<dbReference type="Gene3D" id="1.10.10.10">
    <property type="entry name" value="Winged helix-like DNA-binding domain superfamily/Winged helix DNA-binding domain"/>
    <property type="match status" value="1"/>
</dbReference>
<protein>
    <submittedName>
        <fullName evidence="3">YafY family transcriptional regulator</fullName>
    </submittedName>
</protein>
<accession>A0A848J3F7</accession>
<dbReference type="PANTHER" id="PTHR34580">
    <property type="match status" value="1"/>
</dbReference>
<keyword evidence="4" id="KW-1185">Reference proteome</keyword>
<evidence type="ECO:0000259" key="1">
    <source>
        <dbReference type="Pfam" id="PF08279"/>
    </source>
</evidence>
<feature type="domain" description="WYL" evidence="2">
    <location>
        <begin position="143"/>
        <end position="208"/>
    </location>
</feature>
<dbReference type="Pfam" id="PF13280">
    <property type="entry name" value="WYL"/>
    <property type="match status" value="1"/>
</dbReference>
<dbReference type="AlphaFoldDB" id="A0A848J3F7"/>
<proteinExistence type="predicted"/>
<dbReference type="InterPro" id="IPR036388">
    <property type="entry name" value="WH-like_DNA-bd_sf"/>
</dbReference>
<dbReference type="InterPro" id="IPR036390">
    <property type="entry name" value="WH_DNA-bd_sf"/>
</dbReference>